<name>A0A8T2UCR7_CERRI</name>
<dbReference type="Proteomes" id="UP000825935">
    <property type="component" value="Chromosome 7"/>
</dbReference>
<feature type="transmembrane region" description="Helical" evidence="1">
    <location>
        <begin position="14"/>
        <end position="38"/>
    </location>
</feature>
<reference evidence="2" key="1">
    <citation type="submission" date="2021-08" db="EMBL/GenBank/DDBJ databases">
        <title>WGS assembly of Ceratopteris richardii.</title>
        <authorList>
            <person name="Marchant D.B."/>
            <person name="Chen G."/>
            <person name="Jenkins J."/>
            <person name="Shu S."/>
            <person name="Leebens-Mack J."/>
            <person name="Grimwood J."/>
            <person name="Schmutz J."/>
            <person name="Soltis P."/>
            <person name="Soltis D."/>
            <person name="Chen Z.-H."/>
        </authorList>
    </citation>
    <scope>NUCLEOTIDE SEQUENCE</scope>
    <source>
        <strain evidence="2">Whitten #5841</strain>
        <tissue evidence="2">Leaf</tissue>
    </source>
</reference>
<evidence type="ECO:0000256" key="1">
    <source>
        <dbReference type="SAM" id="Phobius"/>
    </source>
</evidence>
<keyword evidence="1" id="KW-1133">Transmembrane helix</keyword>
<comment type="caution">
    <text evidence="2">The sequence shown here is derived from an EMBL/GenBank/DDBJ whole genome shotgun (WGS) entry which is preliminary data.</text>
</comment>
<sequence>MNNRGFLMMTPDDLILYSLIKLAIFMITPMGTTILKLIEEELKDGKFWMNFEDLTNDEHHHPITHRDSITCAMMSFILMHHLLVKDLERWLSVKVGEYVGEEEAAWVAPSVQIQKLVYQRIGRRDQ</sequence>
<dbReference type="AlphaFoldDB" id="A0A8T2UCR7"/>
<keyword evidence="1" id="KW-0472">Membrane</keyword>
<evidence type="ECO:0000313" key="2">
    <source>
        <dbReference type="EMBL" id="KAH7433747.1"/>
    </source>
</evidence>
<evidence type="ECO:0000313" key="3">
    <source>
        <dbReference type="Proteomes" id="UP000825935"/>
    </source>
</evidence>
<keyword evidence="3" id="KW-1185">Reference proteome</keyword>
<dbReference type="EMBL" id="CM035412">
    <property type="protein sequence ID" value="KAH7433747.1"/>
    <property type="molecule type" value="Genomic_DNA"/>
</dbReference>
<accession>A0A8T2UCR7</accession>
<organism evidence="2 3">
    <name type="scientific">Ceratopteris richardii</name>
    <name type="common">Triangle waterfern</name>
    <dbReference type="NCBI Taxonomy" id="49495"/>
    <lineage>
        <taxon>Eukaryota</taxon>
        <taxon>Viridiplantae</taxon>
        <taxon>Streptophyta</taxon>
        <taxon>Embryophyta</taxon>
        <taxon>Tracheophyta</taxon>
        <taxon>Polypodiopsida</taxon>
        <taxon>Polypodiidae</taxon>
        <taxon>Polypodiales</taxon>
        <taxon>Pteridineae</taxon>
        <taxon>Pteridaceae</taxon>
        <taxon>Parkerioideae</taxon>
        <taxon>Ceratopteris</taxon>
    </lineage>
</organism>
<proteinExistence type="predicted"/>
<keyword evidence="1" id="KW-0812">Transmembrane</keyword>
<protein>
    <submittedName>
        <fullName evidence="2">Uncharacterized protein</fullName>
    </submittedName>
</protein>
<gene>
    <name evidence="2" type="ORF">KP509_07G083800</name>
</gene>